<dbReference type="PANTHER" id="PTHR33392:SF6">
    <property type="entry name" value="POLYISOPRENYL-TEICHOIC ACID--PEPTIDOGLYCAN TEICHOIC ACID TRANSFERASE TAGU"/>
    <property type="match status" value="1"/>
</dbReference>
<feature type="domain" description="Cell envelope-related transcriptional attenuator" evidence="3">
    <location>
        <begin position="83"/>
        <end position="225"/>
    </location>
</feature>
<comment type="caution">
    <text evidence="4">The sequence shown here is derived from an EMBL/GenBank/DDBJ whole genome shotgun (WGS) entry which is preliminary data.</text>
</comment>
<keyword evidence="2" id="KW-1133">Transmembrane helix</keyword>
<protein>
    <submittedName>
        <fullName evidence="4">LCP family protein</fullName>
    </submittedName>
</protein>
<name>A0ABS7KT07_CLOSR</name>
<evidence type="ECO:0000256" key="2">
    <source>
        <dbReference type="SAM" id="Phobius"/>
    </source>
</evidence>
<organism evidence="4 5">
    <name type="scientific">Clostridium sardiniense</name>
    <name type="common">Clostridium absonum</name>
    <dbReference type="NCBI Taxonomy" id="29369"/>
    <lineage>
        <taxon>Bacteria</taxon>
        <taxon>Bacillati</taxon>
        <taxon>Bacillota</taxon>
        <taxon>Clostridia</taxon>
        <taxon>Eubacteriales</taxon>
        <taxon>Clostridiaceae</taxon>
        <taxon>Clostridium</taxon>
    </lineage>
</organism>
<dbReference type="NCBIfam" id="TIGR00350">
    <property type="entry name" value="lytR_cpsA_psr"/>
    <property type="match status" value="1"/>
</dbReference>
<feature type="transmembrane region" description="Helical" evidence="2">
    <location>
        <begin position="12"/>
        <end position="34"/>
    </location>
</feature>
<dbReference type="Pfam" id="PF03816">
    <property type="entry name" value="LytR_cpsA_psr"/>
    <property type="match status" value="1"/>
</dbReference>
<dbReference type="PANTHER" id="PTHR33392">
    <property type="entry name" value="POLYISOPRENYL-TEICHOIC ACID--PEPTIDOGLYCAN TEICHOIC ACID TRANSFERASE TAGU"/>
    <property type="match status" value="1"/>
</dbReference>
<evidence type="ECO:0000259" key="3">
    <source>
        <dbReference type="Pfam" id="PF03816"/>
    </source>
</evidence>
<comment type="similarity">
    <text evidence="1">Belongs to the LytR/CpsA/Psr (LCP) family.</text>
</comment>
<dbReference type="InterPro" id="IPR050922">
    <property type="entry name" value="LytR/CpsA/Psr_CW_biosynth"/>
</dbReference>
<dbReference type="Gene3D" id="3.40.630.190">
    <property type="entry name" value="LCP protein"/>
    <property type="match status" value="1"/>
</dbReference>
<evidence type="ECO:0000256" key="1">
    <source>
        <dbReference type="ARBA" id="ARBA00006068"/>
    </source>
</evidence>
<keyword evidence="2" id="KW-0812">Transmembrane</keyword>
<dbReference type="EMBL" id="JAIKTU010000001">
    <property type="protein sequence ID" value="MBY0753940.1"/>
    <property type="molecule type" value="Genomic_DNA"/>
</dbReference>
<evidence type="ECO:0000313" key="5">
    <source>
        <dbReference type="Proteomes" id="UP001299068"/>
    </source>
</evidence>
<proteinExistence type="inferred from homology"/>
<keyword evidence="5" id="KW-1185">Reference proteome</keyword>
<keyword evidence="2" id="KW-0472">Membrane</keyword>
<reference evidence="4 5" key="1">
    <citation type="journal article" date="2021" name="Cell Host Microbe">
        <title>in vivo commensal control of Clostridioides difficile virulence.</title>
        <authorList>
            <person name="Girinathan B.P."/>
            <person name="Dibenedetto N."/>
            <person name="Worley J.N."/>
            <person name="Peltier J."/>
            <person name="Arrieta-Ortiz M.L."/>
            <person name="Rupa Christinal Immanuel S."/>
            <person name="Lavin R."/>
            <person name="Delaney M.L."/>
            <person name="Cummins C."/>
            <person name="Hoffmann M."/>
            <person name="Luo Y."/>
            <person name="Gonzalez-Escalona N."/>
            <person name="Allard M."/>
            <person name="Onderdonk A.B."/>
            <person name="Gerber G.K."/>
            <person name="Sonenshein A.L."/>
            <person name="Baliga N."/>
            <person name="Dupuy B."/>
            <person name="Bry L."/>
        </authorList>
    </citation>
    <scope>NUCLEOTIDE SEQUENCE [LARGE SCALE GENOMIC DNA]</scope>
    <source>
        <strain evidence="4 5">DSM 599</strain>
    </source>
</reference>
<accession>A0ABS7KT07</accession>
<dbReference type="RefSeq" id="WP_221858291.1">
    <property type="nucleotide sequence ID" value="NZ_JAIKTU010000001.1"/>
</dbReference>
<dbReference type="Proteomes" id="UP001299068">
    <property type="component" value="Unassembled WGS sequence"/>
</dbReference>
<evidence type="ECO:0000313" key="4">
    <source>
        <dbReference type="EMBL" id="MBY0753940.1"/>
    </source>
</evidence>
<dbReference type="InterPro" id="IPR004474">
    <property type="entry name" value="LytR_CpsA_psr"/>
</dbReference>
<sequence length="318" mass="35692">MSENKRNRKKKLKIAVAVIITILVVVFGGGFLYVNSKLSKVQKVEVNQDNLSIDKNIENDKEKSEITNIALYGIDEPKGTRGRSDAIMVLTIDHKHDKLKLTSIMRDSYVDIPGHGQDKLTHAYAFGGPELAMKTLNVNFNLNIKNFMAVNFTSLPEIIDKLGGVEINVTKEEIPHIAGVTHSGMQTLNGKEALAYSRIRYAAGGDYQRTERQRVVLEAVFNKMHNAPKGDYPGLINTFLPYIETNMSSMDMIKLATDAMPLIKGNLESARFPLNGYCEGKMINKVWYLVFDKKATLDQMQSYIYDDKPLPKNSNVNT</sequence>
<gene>
    <name evidence="4" type="ORF">K5V21_00590</name>
</gene>